<dbReference type="OrthoDB" id="9792173at2"/>
<dbReference type="InterPro" id="IPR029068">
    <property type="entry name" value="Glyas_Bleomycin-R_OHBP_Dase"/>
</dbReference>
<organism evidence="1 2">
    <name type="scientific">Sphingobium phenoxybenzoativorans</name>
    <dbReference type="NCBI Taxonomy" id="1592790"/>
    <lineage>
        <taxon>Bacteria</taxon>
        <taxon>Pseudomonadati</taxon>
        <taxon>Pseudomonadota</taxon>
        <taxon>Alphaproteobacteria</taxon>
        <taxon>Sphingomonadales</taxon>
        <taxon>Sphingomonadaceae</taxon>
        <taxon>Sphingobium</taxon>
    </lineage>
</organism>
<dbReference type="AlphaFoldDB" id="A0A975K9L1"/>
<reference evidence="1" key="1">
    <citation type="submission" date="2021-04" db="EMBL/GenBank/DDBJ databases">
        <title>Isolation of p-tert-butylphenol degrading bacteria Sphingobium phenoxybenzoativorans Tas13 from active sludge.</title>
        <authorList>
            <person name="Li Y."/>
        </authorList>
    </citation>
    <scope>NUCLEOTIDE SEQUENCE</scope>
    <source>
        <strain evidence="1">Tas13</strain>
    </source>
</reference>
<proteinExistence type="predicted"/>
<sequence>MSQLFGPVFQIAYVVEDVESAIDHMVKTMGVGPFFMFPVPLQAEWLEVRGERVAPDYDFLGAAALSYSGDTMIEIIQPGKDPSTYREFLDSGRKGVHHLGTVASDYDAQMAAARAAGIGVAAEGVLPISRFSYLDTDVLFPGTMVELIEMTPAMKELFDGIKETARNWDGKDPVRWM</sequence>
<gene>
    <name evidence="1" type="ORF">KFK14_08015</name>
</gene>
<dbReference type="Proteomes" id="UP000681425">
    <property type="component" value="Chromosome"/>
</dbReference>
<dbReference type="SUPFAM" id="SSF54593">
    <property type="entry name" value="Glyoxalase/Bleomycin resistance protein/Dihydroxybiphenyl dioxygenase"/>
    <property type="match status" value="1"/>
</dbReference>
<protein>
    <submittedName>
        <fullName evidence="1">VOC family protein</fullName>
    </submittedName>
</protein>
<accession>A0A975K9L1</accession>
<evidence type="ECO:0000313" key="1">
    <source>
        <dbReference type="EMBL" id="QUT07336.1"/>
    </source>
</evidence>
<name>A0A975K9L1_9SPHN</name>
<dbReference type="Pfam" id="PF13669">
    <property type="entry name" value="Glyoxalase_4"/>
    <property type="match status" value="1"/>
</dbReference>
<dbReference type="Gene3D" id="3.10.180.10">
    <property type="entry name" value="2,3-Dihydroxybiphenyl 1,2-Dioxygenase, domain 1"/>
    <property type="match status" value="1"/>
</dbReference>
<dbReference type="KEGG" id="spph:KFK14_08015"/>
<dbReference type="RefSeq" id="WP_070152519.1">
    <property type="nucleotide sequence ID" value="NZ_CP073910.1"/>
</dbReference>
<keyword evidence="2" id="KW-1185">Reference proteome</keyword>
<dbReference type="EMBL" id="CP073910">
    <property type="protein sequence ID" value="QUT07336.1"/>
    <property type="molecule type" value="Genomic_DNA"/>
</dbReference>
<evidence type="ECO:0000313" key="2">
    <source>
        <dbReference type="Proteomes" id="UP000681425"/>
    </source>
</evidence>